<comment type="caution">
    <text evidence="4">The sequence shown here is derived from an EMBL/GenBank/DDBJ whole genome shotgun (WGS) entry which is preliminary data.</text>
</comment>
<organism evidence="4 5">
    <name type="scientific">Luteimonas flava</name>
    <dbReference type="NCBI Taxonomy" id="3115822"/>
    <lineage>
        <taxon>Bacteria</taxon>
        <taxon>Pseudomonadati</taxon>
        <taxon>Pseudomonadota</taxon>
        <taxon>Gammaproteobacteria</taxon>
        <taxon>Lysobacterales</taxon>
        <taxon>Lysobacteraceae</taxon>
        <taxon>Luteimonas</taxon>
    </lineage>
</organism>
<dbReference type="SUPFAM" id="SSF52980">
    <property type="entry name" value="Restriction endonuclease-like"/>
    <property type="match status" value="1"/>
</dbReference>
<dbReference type="InterPro" id="IPR052906">
    <property type="entry name" value="Type_IV_Methyl-Rstrct_Enzyme"/>
</dbReference>
<feature type="compositionally biased region" description="Basic and acidic residues" evidence="1">
    <location>
        <begin position="276"/>
        <end position="286"/>
    </location>
</feature>
<keyword evidence="2" id="KW-0472">Membrane</keyword>
<keyword evidence="2" id="KW-0812">Transmembrane</keyword>
<dbReference type="RefSeq" id="WP_332077071.1">
    <property type="nucleotide sequence ID" value="NZ_JAZHBM010000001.1"/>
</dbReference>
<reference evidence="4 5" key="1">
    <citation type="submission" date="2024-01" db="EMBL/GenBank/DDBJ databases">
        <title>Novel species of the genus Luteimonas isolated from rivers.</title>
        <authorList>
            <person name="Lu H."/>
        </authorList>
    </citation>
    <scope>NUCLEOTIDE SEQUENCE [LARGE SCALE GENOMIC DNA]</scope>
    <source>
        <strain evidence="4 5">SMYT11W</strain>
    </source>
</reference>
<sequence length="298" mass="32090">MRQGLKRVAHRRDDALTEVRWDRMEHLLAAYYREAGYQVEHVGTGASAGRFDGGVDLKLQRDGRVVLVQVKHWNAYKVPHNEVHQLIGLMVNARANAAILVTSGEFTKAAIEAATRNGLVQLIDGDELRAMLGPLPEAAPATRTADSLAAQAGEHLLHAAMDRALPAGRKAATSWAKATAATLALKVFALVMMLLIAYQVIQALGRNLDQSLQAVGRPSTAAIQRPAPAPQFVPSRPAVASTPAVASFCIDHDPRTDASVDRCAEHAARPKPSLADVRESQRKADAAMEVLRASTPEM</sequence>
<dbReference type="InterPro" id="IPR011856">
    <property type="entry name" value="tRNA_endonuc-like_dom_sf"/>
</dbReference>
<accession>A0ABU7WC60</accession>
<evidence type="ECO:0000256" key="1">
    <source>
        <dbReference type="SAM" id="MobiDB-lite"/>
    </source>
</evidence>
<keyword evidence="4" id="KW-0255">Endonuclease</keyword>
<keyword evidence="5" id="KW-1185">Reference proteome</keyword>
<keyword evidence="2" id="KW-1133">Transmembrane helix</keyword>
<name>A0ABU7WC60_9GAMM</name>
<protein>
    <submittedName>
        <fullName evidence="4">Restriction endonuclease</fullName>
    </submittedName>
</protein>
<gene>
    <name evidence="4" type="ORF">V3391_03815</name>
</gene>
<evidence type="ECO:0000259" key="3">
    <source>
        <dbReference type="Pfam" id="PF04471"/>
    </source>
</evidence>
<evidence type="ECO:0000313" key="5">
    <source>
        <dbReference type="Proteomes" id="UP001358324"/>
    </source>
</evidence>
<dbReference type="PANTHER" id="PTHR30015:SF7">
    <property type="entry name" value="TYPE IV METHYL-DIRECTED RESTRICTION ENZYME ECOKMRR"/>
    <property type="match status" value="1"/>
</dbReference>
<evidence type="ECO:0000313" key="4">
    <source>
        <dbReference type="EMBL" id="MEF3081337.1"/>
    </source>
</evidence>
<dbReference type="GO" id="GO:0004519">
    <property type="term" value="F:endonuclease activity"/>
    <property type="evidence" value="ECO:0007669"/>
    <property type="project" value="UniProtKB-KW"/>
</dbReference>
<dbReference type="Proteomes" id="UP001358324">
    <property type="component" value="Unassembled WGS sequence"/>
</dbReference>
<dbReference type="Pfam" id="PF04471">
    <property type="entry name" value="Mrr_cat"/>
    <property type="match status" value="1"/>
</dbReference>
<dbReference type="EMBL" id="JAZHBM010000001">
    <property type="protein sequence ID" value="MEF3081337.1"/>
    <property type="molecule type" value="Genomic_DNA"/>
</dbReference>
<feature type="transmembrane region" description="Helical" evidence="2">
    <location>
        <begin position="178"/>
        <end position="201"/>
    </location>
</feature>
<dbReference type="Gene3D" id="3.40.1350.10">
    <property type="match status" value="1"/>
</dbReference>
<proteinExistence type="predicted"/>
<dbReference type="PANTHER" id="PTHR30015">
    <property type="entry name" value="MRR RESTRICTION SYSTEM PROTEIN"/>
    <property type="match status" value="1"/>
</dbReference>
<keyword evidence="4" id="KW-0540">Nuclease</keyword>
<feature type="region of interest" description="Disordered" evidence="1">
    <location>
        <begin position="265"/>
        <end position="287"/>
    </location>
</feature>
<dbReference type="InterPro" id="IPR011335">
    <property type="entry name" value="Restrct_endonuc-II-like"/>
</dbReference>
<dbReference type="InterPro" id="IPR007560">
    <property type="entry name" value="Restrct_endonuc_IV_Mrr"/>
</dbReference>
<evidence type="ECO:0000256" key="2">
    <source>
        <dbReference type="SAM" id="Phobius"/>
    </source>
</evidence>
<feature type="domain" description="Restriction endonuclease type IV Mrr" evidence="3">
    <location>
        <begin position="18"/>
        <end position="132"/>
    </location>
</feature>
<keyword evidence="4" id="KW-0378">Hydrolase</keyword>